<keyword evidence="1" id="KW-0677">Repeat</keyword>
<dbReference type="InterPro" id="IPR002885">
    <property type="entry name" value="PPR_rpt"/>
</dbReference>
<dbReference type="PANTHER" id="PTHR47926:SF485">
    <property type="entry name" value="REPEAT-LIKE SUPERFAMILY PROTEIN, PUTATIVE-RELATED"/>
    <property type="match status" value="1"/>
</dbReference>
<evidence type="ECO:0000313" key="4">
    <source>
        <dbReference type="Proteomes" id="UP000824890"/>
    </source>
</evidence>
<reference evidence="3 4" key="1">
    <citation type="submission" date="2021-05" db="EMBL/GenBank/DDBJ databases">
        <title>Genome Assembly of Synthetic Allotetraploid Brassica napus Reveals Homoeologous Exchanges between Subgenomes.</title>
        <authorList>
            <person name="Davis J.T."/>
        </authorList>
    </citation>
    <scope>NUCLEOTIDE SEQUENCE [LARGE SCALE GENOMIC DNA]</scope>
    <source>
        <strain evidence="4">cv. Da-Ae</strain>
        <tissue evidence="3">Seedling</tissue>
    </source>
</reference>
<keyword evidence="4" id="KW-1185">Reference proteome</keyword>
<evidence type="ECO:0000256" key="2">
    <source>
        <dbReference type="PROSITE-ProRule" id="PRU00708"/>
    </source>
</evidence>
<dbReference type="Proteomes" id="UP000824890">
    <property type="component" value="Unassembled WGS sequence"/>
</dbReference>
<comment type="caution">
    <text evidence="3">The sequence shown here is derived from an EMBL/GenBank/DDBJ whole genome shotgun (WGS) entry which is preliminary data.</text>
</comment>
<dbReference type="InterPro" id="IPR046960">
    <property type="entry name" value="PPR_At4g14850-like_plant"/>
</dbReference>
<dbReference type="InterPro" id="IPR046848">
    <property type="entry name" value="E_motif"/>
</dbReference>
<organism evidence="3 4">
    <name type="scientific">Brassica napus</name>
    <name type="common">Rape</name>
    <dbReference type="NCBI Taxonomy" id="3708"/>
    <lineage>
        <taxon>Eukaryota</taxon>
        <taxon>Viridiplantae</taxon>
        <taxon>Streptophyta</taxon>
        <taxon>Embryophyta</taxon>
        <taxon>Tracheophyta</taxon>
        <taxon>Spermatophyta</taxon>
        <taxon>Magnoliopsida</taxon>
        <taxon>eudicotyledons</taxon>
        <taxon>Gunneridae</taxon>
        <taxon>Pentapetalae</taxon>
        <taxon>rosids</taxon>
        <taxon>malvids</taxon>
        <taxon>Brassicales</taxon>
        <taxon>Brassicaceae</taxon>
        <taxon>Brassiceae</taxon>
        <taxon>Brassica</taxon>
    </lineage>
</organism>
<dbReference type="PANTHER" id="PTHR47926">
    <property type="entry name" value="PENTATRICOPEPTIDE REPEAT-CONTAINING PROTEIN"/>
    <property type="match status" value="1"/>
</dbReference>
<feature type="repeat" description="PPR" evidence="2">
    <location>
        <begin position="186"/>
        <end position="220"/>
    </location>
</feature>
<dbReference type="Pfam" id="PF20431">
    <property type="entry name" value="E_motif"/>
    <property type="match status" value="1"/>
</dbReference>
<feature type="non-terminal residue" evidence="3">
    <location>
        <position position="1"/>
    </location>
</feature>
<dbReference type="NCBIfam" id="TIGR00756">
    <property type="entry name" value="PPR"/>
    <property type="match status" value="4"/>
</dbReference>
<name>A0ABQ8DX53_BRANA</name>
<proteinExistence type="predicted"/>
<evidence type="ECO:0000256" key="1">
    <source>
        <dbReference type="ARBA" id="ARBA00022737"/>
    </source>
</evidence>
<dbReference type="EMBL" id="JAGKQM010000003">
    <property type="protein sequence ID" value="KAH0933263.1"/>
    <property type="molecule type" value="Genomic_DNA"/>
</dbReference>
<dbReference type="Gene3D" id="1.25.40.10">
    <property type="entry name" value="Tetratricopeptide repeat domain"/>
    <property type="match status" value="3"/>
</dbReference>
<gene>
    <name evidence="3" type="ORF">HID58_010380</name>
</gene>
<feature type="repeat" description="PPR" evidence="2">
    <location>
        <begin position="289"/>
        <end position="323"/>
    </location>
</feature>
<protein>
    <recommendedName>
        <fullName evidence="5">Pentatricopeptide repeat-containing protein</fullName>
    </recommendedName>
</protein>
<dbReference type="PROSITE" id="PS51375">
    <property type="entry name" value="PPR"/>
    <property type="match status" value="3"/>
</dbReference>
<dbReference type="Pfam" id="PF13041">
    <property type="entry name" value="PPR_2"/>
    <property type="match status" value="1"/>
</dbReference>
<feature type="repeat" description="PPR" evidence="2">
    <location>
        <begin position="129"/>
        <end position="163"/>
    </location>
</feature>
<sequence>QEEEETRYLLINSSNAGKISQNHRQDSGLTILDLKQHISTKPQPLGALRFYYEKMVARCVLQNHYTFPLVAKVCAEIGFVKDGEKIHALLSKKGFDLDLFVRNSLVHMYSVFGRIRDAHKVFDGGSTLDLVSWNLMIDGYVKNGEVDIARKLFDVMPERDVFTWNSMLCGYTRVKDMEEARMPRRNVVCWNTILALYVRNKKYTECLRLYEEMVDKGDGFKPNKASITSVLTACGKLGRVDIGKRIHLYVTSNGIKPDMLLSTALLTMYAKCGVMDMAREVFDGMRERSIVSWNSMIMGYGMNGDGEKAVEMVLDLEKHGNVEPNGATLVCVLSACVSSGMVLEGWWVYDRLTRIYNVEPKVEHHGCLVNLLALAGLTKDSEELKGKESQSVIWTISNLDIGESLAKRLMRLQPSEVGPYVLLSYVYAIDGKWEEVEKVRRMMDDAKLCRIRKESSNSSCITKILYSMLCEIGLELKILTQPIAI</sequence>
<dbReference type="Pfam" id="PF01535">
    <property type="entry name" value="PPR"/>
    <property type="match status" value="4"/>
</dbReference>
<evidence type="ECO:0008006" key="5">
    <source>
        <dbReference type="Google" id="ProtNLM"/>
    </source>
</evidence>
<dbReference type="InterPro" id="IPR011990">
    <property type="entry name" value="TPR-like_helical_dom_sf"/>
</dbReference>
<evidence type="ECO:0000313" key="3">
    <source>
        <dbReference type="EMBL" id="KAH0933263.1"/>
    </source>
</evidence>
<accession>A0ABQ8DX53</accession>